<protein>
    <recommendedName>
        <fullName evidence="3">SMODS and SLOG-associating 2TM effector domain-containing protein</fullName>
    </recommendedName>
</protein>
<dbReference type="Proteomes" id="UP001583177">
    <property type="component" value="Unassembled WGS sequence"/>
</dbReference>
<sequence>MSSQTPETQPAPPPVETSPLLASAGQPGATEARDQQPPPQPPPVKTDADPPANNNNATPIARLPKVDTDLSWSTPAGMRIRDNSDDSQVLLIFRRAVGINSDRASTFTDSETLEKGRRHAVGVYKHVIEQGKRKRLLHHTLGILLYVSHFAQIIVAAVLTALGPNAKNYEIPITVLGAVNTVIAGMLAVLKGSGVIERLSKDEVEFHKLQDWIEETEAMISVGILGKSRKDVGRLVEQAFRKYNACFGRSYEIMSSSNVQGASSDSSRDGEKEGKMTLAGRSEYETNML</sequence>
<feature type="region of interest" description="Disordered" evidence="1">
    <location>
        <begin position="258"/>
        <end position="289"/>
    </location>
</feature>
<evidence type="ECO:0000313" key="5">
    <source>
        <dbReference type="Proteomes" id="UP001583177"/>
    </source>
</evidence>
<feature type="region of interest" description="Disordered" evidence="1">
    <location>
        <begin position="1"/>
        <end position="68"/>
    </location>
</feature>
<feature type="domain" description="SMODS and SLOG-associating 2TM effector" evidence="3">
    <location>
        <begin position="126"/>
        <end position="246"/>
    </location>
</feature>
<proteinExistence type="predicted"/>
<keyword evidence="2" id="KW-0472">Membrane</keyword>
<keyword evidence="2" id="KW-0812">Transmembrane</keyword>
<dbReference type="NCBIfam" id="NF033635">
    <property type="entry name" value="SLATT_fungal"/>
    <property type="match status" value="1"/>
</dbReference>
<keyword evidence="2" id="KW-1133">Transmembrane helix</keyword>
<evidence type="ECO:0000256" key="2">
    <source>
        <dbReference type="SAM" id="Phobius"/>
    </source>
</evidence>
<comment type="caution">
    <text evidence="4">The sequence shown here is derived from an EMBL/GenBank/DDBJ whole genome shotgun (WGS) entry which is preliminary data.</text>
</comment>
<dbReference type="EMBL" id="JAWRVE010000030">
    <property type="protein sequence ID" value="KAL1872045.1"/>
    <property type="molecule type" value="Genomic_DNA"/>
</dbReference>
<dbReference type="Pfam" id="PF18142">
    <property type="entry name" value="SLATT_fungal"/>
    <property type="match status" value="1"/>
</dbReference>
<feature type="transmembrane region" description="Helical" evidence="2">
    <location>
        <begin position="169"/>
        <end position="190"/>
    </location>
</feature>
<dbReference type="PANTHER" id="PTHR38793">
    <property type="entry name" value="SLATT_FUNGAL DOMAIN-CONTAINING PROTEIN-RELATED"/>
    <property type="match status" value="1"/>
</dbReference>
<keyword evidence="5" id="KW-1185">Reference proteome</keyword>
<evidence type="ECO:0000259" key="3">
    <source>
        <dbReference type="Pfam" id="PF18142"/>
    </source>
</evidence>
<gene>
    <name evidence="4" type="ORF">Daus18300_004414</name>
</gene>
<dbReference type="InterPro" id="IPR041622">
    <property type="entry name" value="SLATT_fungi"/>
</dbReference>
<feature type="compositionally biased region" description="Basic and acidic residues" evidence="1">
    <location>
        <begin position="266"/>
        <end position="275"/>
    </location>
</feature>
<evidence type="ECO:0000313" key="4">
    <source>
        <dbReference type="EMBL" id="KAL1872045.1"/>
    </source>
</evidence>
<feature type="transmembrane region" description="Helical" evidence="2">
    <location>
        <begin position="143"/>
        <end position="163"/>
    </location>
</feature>
<dbReference type="PANTHER" id="PTHR38793:SF3">
    <property type="entry name" value="SMODS AND SLOG-ASSOCIATING 2TM EFFECTOR DOMAIN-CONTAINING PROTEIN"/>
    <property type="match status" value="1"/>
</dbReference>
<organism evidence="4 5">
    <name type="scientific">Diaporthe australafricana</name>
    <dbReference type="NCBI Taxonomy" id="127596"/>
    <lineage>
        <taxon>Eukaryota</taxon>
        <taxon>Fungi</taxon>
        <taxon>Dikarya</taxon>
        <taxon>Ascomycota</taxon>
        <taxon>Pezizomycotina</taxon>
        <taxon>Sordariomycetes</taxon>
        <taxon>Sordariomycetidae</taxon>
        <taxon>Diaporthales</taxon>
        <taxon>Diaporthaceae</taxon>
        <taxon>Diaporthe</taxon>
    </lineage>
</organism>
<feature type="compositionally biased region" description="Low complexity" evidence="1">
    <location>
        <begin position="49"/>
        <end position="59"/>
    </location>
</feature>
<reference evidence="4 5" key="1">
    <citation type="journal article" date="2024" name="IMA Fungus">
        <title>IMA Genome - F19 : A genome assembly and annotation guide to empower mycologists, including annotated draft genome sequences of Ceratocystis pirilliformis, Diaporthe australafricana, Fusarium ophioides, Paecilomyces lecythidis, and Sporothrix stenoceras.</title>
        <authorList>
            <person name="Aylward J."/>
            <person name="Wilson A.M."/>
            <person name="Visagie C.M."/>
            <person name="Spraker J."/>
            <person name="Barnes I."/>
            <person name="Buitendag C."/>
            <person name="Ceriani C."/>
            <person name="Del Mar Angel L."/>
            <person name="du Plessis D."/>
            <person name="Fuchs T."/>
            <person name="Gasser K."/>
            <person name="Kramer D."/>
            <person name="Li W."/>
            <person name="Munsamy K."/>
            <person name="Piso A."/>
            <person name="Price J.L."/>
            <person name="Sonnekus B."/>
            <person name="Thomas C."/>
            <person name="van der Nest A."/>
            <person name="van Dijk A."/>
            <person name="van Heerden A."/>
            <person name="van Vuuren N."/>
            <person name="Yilmaz N."/>
            <person name="Duong T.A."/>
            <person name="van der Merwe N.A."/>
            <person name="Wingfield M.J."/>
            <person name="Wingfield B.D."/>
        </authorList>
    </citation>
    <scope>NUCLEOTIDE SEQUENCE [LARGE SCALE GENOMIC DNA]</scope>
    <source>
        <strain evidence="4 5">CMW 18300</strain>
    </source>
</reference>
<evidence type="ECO:0000256" key="1">
    <source>
        <dbReference type="SAM" id="MobiDB-lite"/>
    </source>
</evidence>
<accession>A0ABR3X8A6</accession>
<name>A0ABR3X8A6_9PEZI</name>